<dbReference type="GO" id="GO:0017004">
    <property type="term" value="P:cytochrome complex assembly"/>
    <property type="evidence" value="ECO:0007669"/>
    <property type="project" value="UniProtKB-KW"/>
</dbReference>
<dbReference type="GO" id="GO:0030313">
    <property type="term" value="C:cell envelope"/>
    <property type="evidence" value="ECO:0007669"/>
    <property type="project" value="UniProtKB-SubCell"/>
</dbReference>
<keyword evidence="8" id="KW-1185">Reference proteome</keyword>
<reference evidence="7 8" key="1">
    <citation type="submission" date="2015-07" db="EMBL/GenBank/DDBJ databases">
        <authorList>
            <person name="Kim K.M."/>
        </authorList>
    </citation>
    <scope>NUCLEOTIDE SEQUENCE [LARGE SCALE GENOMIC DNA]</scope>
    <source>
        <strain evidence="7 8">KCTC 12363</strain>
    </source>
</reference>
<dbReference type="AlphaFoldDB" id="A0A0H4PB72"/>
<protein>
    <submittedName>
        <fullName evidence="7">Thioredoxin family protein</fullName>
    </submittedName>
</protein>
<keyword evidence="5" id="KW-0732">Signal</keyword>
<evidence type="ECO:0000256" key="4">
    <source>
        <dbReference type="ARBA" id="ARBA00023284"/>
    </source>
</evidence>
<dbReference type="SUPFAM" id="SSF52833">
    <property type="entry name" value="Thioredoxin-like"/>
    <property type="match status" value="1"/>
</dbReference>
<dbReference type="Pfam" id="PF00578">
    <property type="entry name" value="AhpC-TSA"/>
    <property type="match status" value="1"/>
</dbReference>
<evidence type="ECO:0000313" key="8">
    <source>
        <dbReference type="Proteomes" id="UP000036520"/>
    </source>
</evidence>
<evidence type="ECO:0000256" key="3">
    <source>
        <dbReference type="ARBA" id="ARBA00023157"/>
    </source>
</evidence>
<dbReference type="PROSITE" id="PS51257">
    <property type="entry name" value="PROKAR_LIPOPROTEIN"/>
    <property type="match status" value="1"/>
</dbReference>
<dbReference type="Proteomes" id="UP000036520">
    <property type="component" value="Chromosome"/>
</dbReference>
<feature type="domain" description="Thioredoxin" evidence="6">
    <location>
        <begin position="234"/>
        <end position="372"/>
    </location>
</feature>
<dbReference type="InterPro" id="IPR000866">
    <property type="entry name" value="AhpC/TSA"/>
</dbReference>
<keyword evidence="4" id="KW-0676">Redox-active center</keyword>
<dbReference type="Gene3D" id="3.40.30.10">
    <property type="entry name" value="Glutaredoxin"/>
    <property type="match status" value="1"/>
</dbReference>
<dbReference type="InterPro" id="IPR050553">
    <property type="entry name" value="Thioredoxin_ResA/DsbE_sf"/>
</dbReference>
<evidence type="ECO:0000259" key="6">
    <source>
        <dbReference type="PROSITE" id="PS51352"/>
    </source>
</evidence>
<evidence type="ECO:0000256" key="2">
    <source>
        <dbReference type="ARBA" id="ARBA00022748"/>
    </source>
</evidence>
<dbReference type="RefSeq" id="WP_048640502.1">
    <property type="nucleotide sequence ID" value="NZ_CP012040.1"/>
</dbReference>
<dbReference type="CDD" id="cd02966">
    <property type="entry name" value="TlpA_like_family"/>
    <property type="match status" value="1"/>
</dbReference>
<dbReference type="PANTHER" id="PTHR42852">
    <property type="entry name" value="THIOL:DISULFIDE INTERCHANGE PROTEIN DSBE"/>
    <property type="match status" value="1"/>
</dbReference>
<dbReference type="EMBL" id="CP012040">
    <property type="protein sequence ID" value="AKP50018.1"/>
    <property type="molecule type" value="Genomic_DNA"/>
</dbReference>
<dbReference type="PANTHER" id="PTHR42852:SF6">
    <property type="entry name" value="THIOL:DISULFIDE INTERCHANGE PROTEIN DSBE"/>
    <property type="match status" value="1"/>
</dbReference>
<dbReference type="GO" id="GO:0016491">
    <property type="term" value="F:oxidoreductase activity"/>
    <property type="evidence" value="ECO:0007669"/>
    <property type="project" value="InterPro"/>
</dbReference>
<gene>
    <name evidence="7" type="ORF">CA2015_0551</name>
</gene>
<name>A0A0H4PB72_9BACT</name>
<evidence type="ECO:0000313" key="7">
    <source>
        <dbReference type="EMBL" id="AKP50018.1"/>
    </source>
</evidence>
<comment type="subcellular location">
    <subcellularLocation>
        <location evidence="1">Cell envelope</location>
    </subcellularLocation>
</comment>
<evidence type="ECO:0000256" key="1">
    <source>
        <dbReference type="ARBA" id="ARBA00004196"/>
    </source>
</evidence>
<dbReference type="STRING" id="320787.CA2015_0551"/>
<dbReference type="InterPro" id="IPR013766">
    <property type="entry name" value="Thioredoxin_domain"/>
</dbReference>
<keyword evidence="3" id="KW-1015">Disulfide bond</keyword>
<dbReference type="OrthoDB" id="6399635at2"/>
<dbReference type="PATRIC" id="fig|320787.5.peg.622"/>
<proteinExistence type="predicted"/>
<dbReference type="PROSITE" id="PS51352">
    <property type="entry name" value="THIOREDOXIN_2"/>
    <property type="match status" value="1"/>
</dbReference>
<feature type="signal peptide" evidence="5">
    <location>
        <begin position="1"/>
        <end position="19"/>
    </location>
</feature>
<accession>A0A0H4PB72</accession>
<evidence type="ECO:0000256" key="5">
    <source>
        <dbReference type="SAM" id="SignalP"/>
    </source>
</evidence>
<dbReference type="InterPro" id="IPR036249">
    <property type="entry name" value="Thioredoxin-like_sf"/>
</dbReference>
<dbReference type="KEGG" id="camu:CA2015_0551"/>
<sequence>MRFLTKSIFSVGLAGILLAACGEEKKEVFDGKVTISGKLENVPEGDVILSKYDVDKISVLDTIVIGKGGSFDYEINVDQPNFYDLDLFGERTIRLALFDEDVKVKYNFETEKLDVSGSKDSQLLFEIDELALKYQEETNAMNSAFYEAMSEKNQDKVQEIREQYTDMGINHADKVKSVIQESKGSFAALAGIGMLDPGTDFNFIDSVVLALGDKYPEMKLISTWKQELNEMRALSVGQPAPEISLPNPEGKVVNLSDLRGKYVMIDFWAGWCKPCRDENPNVVRLYNKYKDHGFEVYGVSLDRTRDMWTKAIAEDGLTWTQVSDLKYFNSEAAAKYQINAIPATYMVDPEGNIMAKDLRGKSLERKLAEIFD</sequence>
<dbReference type="Pfam" id="PF14289">
    <property type="entry name" value="DUF4369"/>
    <property type="match status" value="1"/>
</dbReference>
<organism evidence="7 8">
    <name type="scientific">Cyclobacterium amurskyense</name>
    <dbReference type="NCBI Taxonomy" id="320787"/>
    <lineage>
        <taxon>Bacteria</taxon>
        <taxon>Pseudomonadati</taxon>
        <taxon>Bacteroidota</taxon>
        <taxon>Cytophagia</taxon>
        <taxon>Cytophagales</taxon>
        <taxon>Cyclobacteriaceae</taxon>
        <taxon>Cyclobacterium</taxon>
    </lineage>
</organism>
<dbReference type="GO" id="GO:0016209">
    <property type="term" value="F:antioxidant activity"/>
    <property type="evidence" value="ECO:0007669"/>
    <property type="project" value="InterPro"/>
</dbReference>
<feature type="chain" id="PRO_5005208683" evidence="5">
    <location>
        <begin position="20"/>
        <end position="372"/>
    </location>
</feature>
<dbReference type="InterPro" id="IPR025380">
    <property type="entry name" value="DUF4369"/>
</dbReference>
<keyword evidence="2" id="KW-0201">Cytochrome c-type biogenesis</keyword>